<dbReference type="Proteomes" id="UP000054560">
    <property type="component" value="Unassembled WGS sequence"/>
</dbReference>
<evidence type="ECO:0000256" key="2">
    <source>
        <dbReference type="ARBA" id="ARBA00022771"/>
    </source>
</evidence>
<dbReference type="STRING" id="667725.A0A0L0FJS3"/>
<keyword evidence="1" id="KW-0479">Metal-binding</keyword>
<dbReference type="InterPro" id="IPR013083">
    <property type="entry name" value="Znf_RING/FYVE/PHD"/>
</dbReference>
<feature type="compositionally biased region" description="Gly residues" evidence="5">
    <location>
        <begin position="181"/>
        <end position="191"/>
    </location>
</feature>
<dbReference type="InterPro" id="IPR011011">
    <property type="entry name" value="Znf_FYVE_PHD"/>
</dbReference>
<feature type="compositionally biased region" description="Basic and acidic residues" evidence="5">
    <location>
        <begin position="374"/>
        <end position="389"/>
    </location>
</feature>
<feature type="compositionally biased region" description="Basic and acidic residues" evidence="5">
    <location>
        <begin position="171"/>
        <end position="180"/>
    </location>
</feature>
<dbReference type="Gene3D" id="3.30.40.10">
    <property type="entry name" value="Zinc/RING finger domain, C3HC4 (zinc finger)"/>
    <property type="match status" value="1"/>
</dbReference>
<dbReference type="GO" id="GO:0005769">
    <property type="term" value="C:early endosome"/>
    <property type="evidence" value="ECO:0007669"/>
    <property type="project" value="TreeGrafter"/>
</dbReference>
<feature type="compositionally biased region" description="Polar residues" evidence="5">
    <location>
        <begin position="490"/>
        <end position="518"/>
    </location>
</feature>
<feature type="region of interest" description="Disordered" evidence="5">
    <location>
        <begin position="469"/>
        <end position="532"/>
    </location>
</feature>
<keyword evidence="2 4" id="KW-0863">Zinc-finger</keyword>
<feature type="compositionally biased region" description="Basic and acidic residues" evidence="5">
    <location>
        <begin position="399"/>
        <end position="416"/>
    </location>
</feature>
<evidence type="ECO:0000256" key="1">
    <source>
        <dbReference type="ARBA" id="ARBA00022723"/>
    </source>
</evidence>
<reference evidence="7 8" key="1">
    <citation type="submission" date="2011-02" db="EMBL/GenBank/DDBJ databases">
        <title>The Genome Sequence of Sphaeroforma arctica JP610.</title>
        <authorList>
            <consortium name="The Broad Institute Genome Sequencing Platform"/>
            <person name="Russ C."/>
            <person name="Cuomo C."/>
            <person name="Young S.K."/>
            <person name="Zeng Q."/>
            <person name="Gargeya S."/>
            <person name="Alvarado L."/>
            <person name="Berlin A."/>
            <person name="Chapman S.B."/>
            <person name="Chen Z."/>
            <person name="Freedman E."/>
            <person name="Gellesch M."/>
            <person name="Goldberg J."/>
            <person name="Griggs A."/>
            <person name="Gujja S."/>
            <person name="Heilman E."/>
            <person name="Heiman D."/>
            <person name="Howarth C."/>
            <person name="Mehta T."/>
            <person name="Neiman D."/>
            <person name="Pearson M."/>
            <person name="Roberts A."/>
            <person name="Saif S."/>
            <person name="Shea T."/>
            <person name="Shenoy N."/>
            <person name="Sisk P."/>
            <person name="Stolte C."/>
            <person name="Sykes S."/>
            <person name="White J."/>
            <person name="Yandava C."/>
            <person name="Burger G."/>
            <person name="Gray M.W."/>
            <person name="Holland P.W.H."/>
            <person name="King N."/>
            <person name="Lang F.B.F."/>
            <person name="Roger A.J."/>
            <person name="Ruiz-Trillo I."/>
            <person name="Haas B."/>
            <person name="Nusbaum C."/>
            <person name="Birren B."/>
        </authorList>
    </citation>
    <scope>NUCLEOTIDE SEQUENCE [LARGE SCALE GENOMIC DNA]</scope>
    <source>
        <strain evidence="7 8">JP610</strain>
    </source>
</reference>
<keyword evidence="3" id="KW-0862">Zinc</keyword>
<sequence length="532" mass="56493">AHEWSDSDTCQLCGKSFFWVMAFPPSTARQHHCRRCGMALCGSCVPLKKPFPRGGFELPVYLCKTCAPELAPEDLAPTIDRYVLPVTSMQWDEEARCLMGLSTENNVQLFKFPETELSRKRLSKRAASKGKDASNEAESSGSIKRTSSIPPVTNKREAADVQRAIDISKEQEQSLNEDRGAGSGSGQGQGKGTNAISRNGNARLSPALSNSDLEPALVAVGSGQGDGRGSHAHTDGGQHTWTRPGGQGAPIQAENGVQEDRATPSPEPMMKRRPLKSAFAGGLFDSDGDGGDSDEEESGFVNGDTHADTKTRSPGKDVRTHIAQPVSPASKDNEATFAEIVAQPPPSADQADVPSADNKGVESTNGFVDVRVGSPEKEEGKVTDSDKISSNEQLQTNAKDNEVIARDDTPMVKQEQEDLDKEEEEESRTQDGAVDQTVGNSGTESSDHKALHAEASDVNAGGEIASTLQVATETPVHSDATTVREDIQDDMTNVCISPSKSSNQDVSVDASSDVNTSADRGVELDVGTAVAT</sequence>
<dbReference type="InterPro" id="IPR000306">
    <property type="entry name" value="Znf_FYVE"/>
</dbReference>
<feature type="compositionally biased region" description="Basic and acidic residues" evidence="5">
    <location>
        <begin position="305"/>
        <end position="320"/>
    </location>
</feature>
<dbReference type="AlphaFoldDB" id="A0A0L0FJS3"/>
<organism evidence="7 8">
    <name type="scientific">Sphaeroforma arctica JP610</name>
    <dbReference type="NCBI Taxonomy" id="667725"/>
    <lineage>
        <taxon>Eukaryota</taxon>
        <taxon>Ichthyosporea</taxon>
        <taxon>Ichthyophonida</taxon>
        <taxon>Sphaeroforma</taxon>
    </lineage>
</organism>
<feature type="region of interest" description="Disordered" evidence="5">
    <location>
        <begin position="171"/>
        <end position="451"/>
    </location>
</feature>
<evidence type="ECO:0000256" key="5">
    <source>
        <dbReference type="SAM" id="MobiDB-lite"/>
    </source>
</evidence>
<name>A0A0L0FJS3_9EUKA</name>
<feature type="domain" description="FYVE-type" evidence="6">
    <location>
        <begin position="4"/>
        <end position="71"/>
    </location>
</feature>
<proteinExistence type="predicted"/>
<evidence type="ECO:0000313" key="7">
    <source>
        <dbReference type="EMBL" id="KNC77027.1"/>
    </source>
</evidence>
<evidence type="ECO:0000256" key="4">
    <source>
        <dbReference type="PROSITE-ProRule" id="PRU00091"/>
    </source>
</evidence>
<dbReference type="EMBL" id="KQ242869">
    <property type="protein sequence ID" value="KNC77027.1"/>
    <property type="molecule type" value="Genomic_DNA"/>
</dbReference>
<dbReference type="GeneID" id="25911006"/>
<dbReference type="PANTHER" id="PTHR46189:SF1">
    <property type="entry name" value="LD41958P"/>
    <property type="match status" value="1"/>
</dbReference>
<dbReference type="PROSITE" id="PS50178">
    <property type="entry name" value="ZF_FYVE"/>
    <property type="match status" value="1"/>
</dbReference>
<feature type="region of interest" description="Disordered" evidence="5">
    <location>
        <begin position="120"/>
        <end position="158"/>
    </location>
</feature>
<dbReference type="Pfam" id="PF01363">
    <property type="entry name" value="FYVE"/>
    <property type="match status" value="1"/>
</dbReference>
<dbReference type="RefSeq" id="XP_014150929.1">
    <property type="nucleotide sequence ID" value="XM_014295454.1"/>
</dbReference>
<dbReference type="OrthoDB" id="63070at2759"/>
<feature type="compositionally biased region" description="Acidic residues" evidence="5">
    <location>
        <begin position="417"/>
        <end position="426"/>
    </location>
</feature>
<accession>A0A0L0FJS3</accession>
<feature type="compositionally biased region" description="Acidic residues" evidence="5">
    <location>
        <begin position="286"/>
        <end position="298"/>
    </location>
</feature>
<evidence type="ECO:0000256" key="3">
    <source>
        <dbReference type="ARBA" id="ARBA00022833"/>
    </source>
</evidence>
<dbReference type="GO" id="GO:0008270">
    <property type="term" value="F:zinc ion binding"/>
    <property type="evidence" value="ECO:0007669"/>
    <property type="project" value="UniProtKB-KW"/>
</dbReference>
<dbReference type="SUPFAM" id="SSF57903">
    <property type="entry name" value="FYVE/PHD zinc finger"/>
    <property type="match status" value="1"/>
</dbReference>
<evidence type="ECO:0000259" key="6">
    <source>
        <dbReference type="PROSITE" id="PS50178"/>
    </source>
</evidence>
<dbReference type="InterPro" id="IPR042234">
    <property type="entry name" value="WDFY1/WDFY2"/>
</dbReference>
<feature type="compositionally biased region" description="Polar residues" evidence="5">
    <location>
        <begin position="136"/>
        <end position="151"/>
    </location>
</feature>
<dbReference type="PANTHER" id="PTHR46189">
    <property type="entry name" value="LD41958P"/>
    <property type="match status" value="1"/>
</dbReference>
<keyword evidence="8" id="KW-1185">Reference proteome</keyword>
<feature type="compositionally biased region" description="Polar residues" evidence="5">
    <location>
        <begin position="194"/>
        <end position="212"/>
    </location>
</feature>
<feature type="non-terminal residue" evidence="7">
    <location>
        <position position="1"/>
    </location>
</feature>
<evidence type="ECO:0000313" key="8">
    <source>
        <dbReference type="Proteomes" id="UP000054560"/>
    </source>
</evidence>
<dbReference type="FunFam" id="3.30.40.10:FF:000105">
    <property type="entry name" value="WD repeat and FYVE domain-containing protein 2"/>
    <property type="match status" value="1"/>
</dbReference>
<dbReference type="InterPro" id="IPR017455">
    <property type="entry name" value="Znf_FYVE-rel"/>
</dbReference>
<gene>
    <name evidence="7" type="ORF">SARC_10502</name>
</gene>
<dbReference type="eggNOG" id="KOG1409">
    <property type="taxonomic scope" value="Eukaryota"/>
</dbReference>
<protein>
    <recommendedName>
        <fullName evidence="6">FYVE-type domain-containing protein</fullName>
    </recommendedName>
</protein>
<dbReference type="SMART" id="SM00064">
    <property type="entry name" value="FYVE"/>
    <property type="match status" value="1"/>
</dbReference>